<accession>A0A7W4PPR4</accession>
<dbReference type="EMBL" id="JABEQK010000001">
    <property type="protein sequence ID" value="MBB2203859.1"/>
    <property type="molecule type" value="Genomic_DNA"/>
</dbReference>
<comment type="caution">
    <text evidence="1">The sequence shown here is derived from an EMBL/GenBank/DDBJ whole genome shotgun (WGS) entry which is preliminary data.</text>
</comment>
<name>A0A7W4PPR4_9PROT</name>
<gene>
    <name evidence="1" type="ORF">HLH27_02345</name>
</gene>
<dbReference type="InterPro" id="IPR036983">
    <property type="entry name" value="AIM24_sf"/>
</dbReference>
<dbReference type="RefSeq" id="WP_182947451.1">
    <property type="nucleotide sequence ID" value="NZ_JABEQK010000001.1"/>
</dbReference>
<reference evidence="1 2" key="1">
    <citation type="submission" date="2020-04" db="EMBL/GenBank/DDBJ databases">
        <title>Description of novel Gluconacetobacter.</title>
        <authorList>
            <person name="Sombolestani A."/>
        </authorList>
    </citation>
    <scope>NUCLEOTIDE SEQUENCE [LARGE SCALE GENOMIC DNA]</scope>
    <source>
        <strain evidence="1 2">LMG 27800</strain>
    </source>
</reference>
<proteinExistence type="predicted"/>
<dbReference type="Proteomes" id="UP000540556">
    <property type="component" value="Unassembled WGS sequence"/>
</dbReference>
<dbReference type="InterPro" id="IPR016031">
    <property type="entry name" value="Trp_RNA-bd_attenuator-like_dom"/>
</dbReference>
<dbReference type="PANTHER" id="PTHR43657:SF1">
    <property type="entry name" value="ALTERED INHERITANCE OF MITOCHONDRIA PROTEIN 24, MITOCHONDRIAL"/>
    <property type="match status" value="1"/>
</dbReference>
<dbReference type="Pfam" id="PF01987">
    <property type="entry name" value="AIM24"/>
    <property type="match status" value="1"/>
</dbReference>
<organism evidence="1 2">
    <name type="scientific">Gluconacetobacter takamatsuzukensis</name>
    <dbReference type="NCBI Taxonomy" id="1286190"/>
    <lineage>
        <taxon>Bacteria</taxon>
        <taxon>Pseudomonadati</taxon>
        <taxon>Pseudomonadota</taxon>
        <taxon>Alphaproteobacteria</taxon>
        <taxon>Acetobacterales</taxon>
        <taxon>Acetobacteraceae</taxon>
        <taxon>Gluconacetobacter</taxon>
    </lineage>
</organism>
<sequence length="253" mass="26376">MRTTIDGSIFPVLRVMLEAGERLVAETGELAWKTPNVTLSTTTSGAGMAGLLGAVRRSLAGGGLFMTEFTAEGAPGLVAFATRLPGQILEHQVGGGRAMLVHRHGFLCATPGVTLDLAIQRSLGAGIFGGDGFRLQRVAGHGTFWTMLGGEIVPHDLAPGEVVDVHPGLVGMFEDTIAFDLTMLPGIRNKLFGDNGFFMARLTGPGRVWLQTLTMPGLAHALAPYMGGEKATAAAEGSLLGAAVSGLLRQARK</sequence>
<dbReference type="InterPro" id="IPR002838">
    <property type="entry name" value="AIM24"/>
</dbReference>
<protein>
    <submittedName>
        <fullName evidence="1">AIM24 family protein</fullName>
    </submittedName>
</protein>
<dbReference type="SUPFAM" id="SSF51219">
    <property type="entry name" value="TRAP-like"/>
    <property type="match status" value="1"/>
</dbReference>
<keyword evidence="2" id="KW-1185">Reference proteome</keyword>
<evidence type="ECO:0000313" key="1">
    <source>
        <dbReference type="EMBL" id="MBB2203859.1"/>
    </source>
</evidence>
<dbReference type="PANTHER" id="PTHR43657">
    <property type="entry name" value="TRYPTOPHAN RNA-BINDING ATTENUATOR PROTEIN-LIKE PROTEIN"/>
    <property type="match status" value="1"/>
</dbReference>
<dbReference type="AlphaFoldDB" id="A0A7W4PPR4"/>
<dbReference type="Gene3D" id="3.60.160.10">
    <property type="entry name" value="Mitochondrial biogenesis AIM24"/>
    <property type="match status" value="1"/>
</dbReference>
<evidence type="ECO:0000313" key="2">
    <source>
        <dbReference type="Proteomes" id="UP000540556"/>
    </source>
</evidence>